<feature type="domain" description="4Fe-4S ferredoxin-type" evidence="1">
    <location>
        <begin position="108"/>
        <end position="137"/>
    </location>
</feature>
<evidence type="ECO:0000313" key="3">
    <source>
        <dbReference type="Proteomes" id="UP000013307"/>
    </source>
</evidence>
<dbReference type="Gene3D" id="3.30.70.20">
    <property type="match status" value="4"/>
</dbReference>
<feature type="domain" description="4Fe-4S ferredoxin-type" evidence="1">
    <location>
        <begin position="299"/>
        <end position="328"/>
    </location>
</feature>
<dbReference type="PIRSF" id="PIRSF005658">
    <property type="entry name" value="FwdF"/>
    <property type="match status" value="1"/>
</dbReference>
<dbReference type="KEGG" id="ast:Asulf_00330"/>
<dbReference type="Pfam" id="PF12838">
    <property type="entry name" value="Fer4_7"/>
    <property type="match status" value="4"/>
</dbReference>
<name>N0BDP2_9EURY</name>
<gene>
    <name evidence="2" type="ORF">Asulf_00330</name>
</gene>
<dbReference type="EMBL" id="CP005290">
    <property type="protein sequence ID" value="AGK60362.1"/>
    <property type="molecule type" value="Genomic_DNA"/>
</dbReference>
<dbReference type="InterPro" id="IPR017900">
    <property type="entry name" value="4Fe4S_Fe_S_CS"/>
</dbReference>
<dbReference type="PROSITE" id="PS51379">
    <property type="entry name" value="4FE4S_FER_2"/>
    <property type="match status" value="7"/>
</dbReference>
<dbReference type="Proteomes" id="UP000013307">
    <property type="component" value="Chromosome"/>
</dbReference>
<feature type="domain" description="4Fe-4S ferredoxin-type" evidence="1">
    <location>
        <begin position="230"/>
        <end position="259"/>
    </location>
</feature>
<dbReference type="RefSeq" id="WP_015589961.1">
    <property type="nucleotide sequence ID" value="NC_021169.1"/>
</dbReference>
<dbReference type="OrthoDB" id="23833at2157"/>
<feature type="domain" description="4Fe-4S ferredoxin-type" evidence="1">
    <location>
        <begin position="64"/>
        <end position="93"/>
    </location>
</feature>
<keyword evidence="3" id="KW-1185">Reference proteome</keyword>
<dbReference type="InterPro" id="IPR043256">
    <property type="entry name" value="MvhB-like"/>
</dbReference>
<feature type="domain" description="4Fe-4S ferredoxin-type" evidence="1">
    <location>
        <begin position="25"/>
        <end position="54"/>
    </location>
</feature>
<feature type="domain" description="4Fe-4S ferredoxin-type" evidence="1">
    <location>
        <begin position="152"/>
        <end position="182"/>
    </location>
</feature>
<dbReference type="eggNOG" id="arCOG02180">
    <property type="taxonomic scope" value="Archaea"/>
</dbReference>
<dbReference type="HOGENOM" id="CLU_050974_0_0_2"/>
<dbReference type="STRING" id="387631.Asulf_00330"/>
<reference evidence="2 3" key="1">
    <citation type="journal article" date="2013" name="Genome Announc.">
        <title>Complete Genome Sequence of the Thermophilic and Facultatively Chemolithoautotrophic Sulfate Reducer Archaeoglobus sulfaticallidus Strain PM70-1T.</title>
        <authorList>
            <person name="Stokke R."/>
            <person name="Hocking W.P."/>
            <person name="Steinsbu B.O."/>
            <person name="Steen I.H."/>
        </authorList>
    </citation>
    <scope>NUCLEOTIDE SEQUENCE [LARGE SCALE GENOMIC DNA]</scope>
    <source>
        <strain evidence="2">PM70-1</strain>
    </source>
</reference>
<dbReference type="GO" id="GO:0016491">
    <property type="term" value="F:oxidoreductase activity"/>
    <property type="evidence" value="ECO:0007669"/>
    <property type="project" value="UniProtKB-ARBA"/>
</dbReference>
<feature type="domain" description="4Fe-4S ferredoxin-type" evidence="1">
    <location>
        <begin position="190"/>
        <end position="219"/>
    </location>
</feature>
<dbReference type="GeneID" id="15391976"/>
<dbReference type="PANTHER" id="PTHR43193">
    <property type="match status" value="1"/>
</dbReference>
<evidence type="ECO:0000313" key="2">
    <source>
        <dbReference type="EMBL" id="AGK60362.1"/>
    </source>
</evidence>
<dbReference type="InterPro" id="IPR052977">
    <property type="entry name" value="Polyferredoxin-like_ET"/>
</dbReference>
<protein>
    <submittedName>
        <fullName evidence="2">Formylmethanofuran dehydrogenase, subunit F</fullName>
    </submittedName>
</protein>
<accession>N0BDP2</accession>
<dbReference type="InterPro" id="IPR017896">
    <property type="entry name" value="4Fe4S_Fe-S-bd"/>
</dbReference>
<dbReference type="AlphaFoldDB" id="N0BDP2"/>
<organism evidence="2 3">
    <name type="scientific">Archaeoglobus sulfaticallidus PM70-1</name>
    <dbReference type="NCBI Taxonomy" id="387631"/>
    <lineage>
        <taxon>Archaea</taxon>
        <taxon>Methanobacteriati</taxon>
        <taxon>Methanobacteriota</taxon>
        <taxon>Archaeoglobi</taxon>
        <taxon>Archaeoglobales</taxon>
        <taxon>Archaeoglobaceae</taxon>
        <taxon>Archaeoglobus</taxon>
    </lineage>
</organism>
<sequence>MEVKRDVEVSDETFRFFQICEDEVRELFYHYKKCNGCGICVYACPVNAIELGPVHDIALGLDIPPVIVDHTKCAYCGICYSFCPFNCFEFRIDGVEVEKSSLPISFVKYTYRFEDKCKDCTLCYKACPTSAIKRNVIITRQDIPVKNEGISGKVEIDFEKCNYCGICAEFCEVFNMVEKEVQPYDIMPYEGILINEEKCDYCKLCEQVCPEDAIKVEGKLIDFELPEKIAEIEIDQELCSHCSYCEKICPYDAAKTIKPFDGKLSLFEARMYRCDPVGCSACIKICKYNRVWYVSRNKSRVEFNEDFCVYCGACENSCPYDLINVERKTIFSKELSKRPPWRDSWEKAGERILKKEIVEEPRKFVMEFEEPEVVEEIEFFERDEGKLEMLKDRINKIEEVLKRPAYRRAIETGNVESFVNAVRKYASSKDKRDKEQEA</sequence>
<dbReference type="PANTHER" id="PTHR43193:SF2">
    <property type="entry name" value="POLYFERREDOXIN PROTEIN FWDF"/>
    <property type="match status" value="1"/>
</dbReference>
<dbReference type="CDD" id="cd10549">
    <property type="entry name" value="MtMvhB_like"/>
    <property type="match status" value="2"/>
</dbReference>
<dbReference type="PROSITE" id="PS00198">
    <property type="entry name" value="4FE4S_FER_1"/>
    <property type="match status" value="6"/>
</dbReference>
<dbReference type="SUPFAM" id="SSF54862">
    <property type="entry name" value="4Fe-4S ferredoxins"/>
    <property type="match status" value="2"/>
</dbReference>
<proteinExistence type="predicted"/>
<evidence type="ECO:0000259" key="1">
    <source>
        <dbReference type="PROSITE" id="PS51379"/>
    </source>
</evidence>